<dbReference type="EMBL" id="LBNE01000011">
    <property type="protein sequence ID" value="KKO70869.1"/>
    <property type="molecule type" value="Genomic_DNA"/>
</dbReference>
<dbReference type="AlphaFoldDB" id="A0A171KPQ2"/>
<dbReference type="SUPFAM" id="SSF55008">
    <property type="entry name" value="HMA, heavy metal-associated domain"/>
    <property type="match status" value="1"/>
</dbReference>
<name>A0A171KPQ2_9BURK</name>
<dbReference type="InterPro" id="IPR036163">
    <property type="entry name" value="HMA_dom_sf"/>
</dbReference>
<proteinExistence type="predicted"/>
<accession>A0A171KPQ2</accession>
<dbReference type="GO" id="GO:0046872">
    <property type="term" value="F:metal ion binding"/>
    <property type="evidence" value="ECO:0007669"/>
    <property type="project" value="InterPro"/>
</dbReference>
<dbReference type="InterPro" id="IPR006121">
    <property type="entry name" value="HMA_dom"/>
</dbReference>
<evidence type="ECO:0000313" key="4">
    <source>
        <dbReference type="Proteomes" id="UP000078084"/>
    </source>
</evidence>
<sequence>MQEFQVPRMKCGGCATAITAAIKAVDPRAVVEADPASKRVSVESTASEAELRTALENAGYPAQ</sequence>
<reference evidence="3 5" key="2">
    <citation type="submission" date="2019-02" db="EMBL/GenBank/DDBJ databases">
        <title>Genomic Encyclopedia of Type Strains, Phase IV (KMG-IV): sequencing the most valuable type-strain genomes for metagenomic binning, comparative biology and taxonomic classification.</title>
        <authorList>
            <person name="Goeker M."/>
        </authorList>
    </citation>
    <scope>NUCLEOTIDE SEQUENCE [LARGE SCALE GENOMIC DNA]</scope>
    <source>
        <strain evidence="3 5">DSM 16618</strain>
    </source>
</reference>
<dbReference type="Pfam" id="PF00403">
    <property type="entry name" value="HMA"/>
    <property type="match status" value="1"/>
</dbReference>
<reference evidence="2 4" key="1">
    <citation type="submission" date="2015-04" db="EMBL/GenBank/DDBJ databases">
        <title>Genome sequence of Kerstersia gyiorum CG1.</title>
        <authorList>
            <person name="Greninger A.L."/>
            <person name="Kozyreva V."/>
            <person name="Chaturvedi V."/>
        </authorList>
    </citation>
    <scope>NUCLEOTIDE SEQUENCE [LARGE SCALE GENOMIC DNA]</scope>
    <source>
        <strain evidence="2 4">CG1</strain>
    </source>
</reference>
<evidence type="ECO:0000313" key="2">
    <source>
        <dbReference type="EMBL" id="KKO70869.1"/>
    </source>
</evidence>
<comment type="caution">
    <text evidence="2">The sequence shown here is derived from an EMBL/GenBank/DDBJ whole genome shotgun (WGS) entry which is preliminary data.</text>
</comment>
<dbReference type="Proteomes" id="UP000292039">
    <property type="component" value="Unassembled WGS sequence"/>
</dbReference>
<dbReference type="OrthoDB" id="9813965at2"/>
<keyword evidence="4" id="KW-1185">Reference proteome</keyword>
<evidence type="ECO:0000313" key="5">
    <source>
        <dbReference type="Proteomes" id="UP000292039"/>
    </source>
</evidence>
<protein>
    <submittedName>
        <fullName evidence="3">Copper chaperone</fullName>
    </submittedName>
</protein>
<dbReference type="STRING" id="206506.AAV32_14100"/>
<organism evidence="2 4">
    <name type="scientific">Kerstersia gyiorum</name>
    <dbReference type="NCBI Taxonomy" id="206506"/>
    <lineage>
        <taxon>Bacteria</taxon>
        <taxon>Pseudomonadati</taxon>
        <taxon>Pseudomonadota</taxon>
        <taxon>Betaproteobacteria</taxon>
        <taxon>Burkholderiales</taxon>
        <taxon>Alcaligenaceae</taxon>
        <taxon>Kerstersia</taxon>
    </lineage>
</organism>
<dbReference type="Proteomes" id="UP000078084">
    <property type="component" value="Unassembled WGS sequence"/>
</dbReference>
<evidence type="ECO:0000313" key="3">
    <source>
        <dbReference type="EMBL" id="RZS73021.1"/>
    </source>
</evidence>
<dbReference type="RefSeq" id="WP_068373568.1">
    <property type="nucleotide sequence ID" value="NZ_CBCSEB010000003.1"/>
</dbReference>
<dbReference type="PROSITE" id="PS50846">
    <property type="entry name" value="HMA_2"/>
    <property type="match status" value="1"/>
</dbReference>
<dbReference type="EMBL" id="SGWZ01000001">
    <property type="protein sequence ID" value="RZS73021.1"/>
    <property type="molecule type" value="Genomic_DNA"/>
</dbReference>
<evidence type="ECO:0000259" key="1">
    <source>
        <dbReference type="PROSITE" id="PS50846"/>
    </source>
</evidence>
<feature type="domain" description="HMA" evidence="1">
    <location>
        <begin position="1"/>
        <end position="63"/>
    </location>
</feature>
<gene>
    <name evidence="2" type="ORF">AAV32_14100</name>
    <name evidence="3" type="ORF">EV679_0205</name>
</gene>
<dbReference type="Gene3D" id="3.30.70.100">
    <property type="match status" value="1"/>
</dbReference>
<dbReference type="GeneID" id="99724862"/>